<feature type="region of interest" description="Disordered" evidence="5">
    <location>
        <begin position="189"/>
        <end position="308"/>
    </location>
</feature>
<feature type="compositionally biased region" description="Polar residues" evidence="5">
    <location>
        <begin position="297"/>
        <end position="308"/>
    </location>
</feature>
<evidence type="ECO:0000256" key="4">
    <source>
        <dbReference type="PIRNR" id="PIRNR003352"/>
    </source>
</evidence>
<protein>
    <recommendedName>
        <fullName evidence="4">Protein MAK16 homolog</fullName>
    </recommendedName>
</protein>
<dbReference type="GO" id="GO:0005730">
    <property type="term" value="C:nucleolus"/>
    <property type="evidence" value="ECO:0007669"/>
    <property type="project" value="UniProtKB-UniRule"/>
</dbReference>
<feature type="compositionally biased region" description="Acidic residues" evidence="5">
    <location>
        <begin position="191"/>
        <end position="239"/>
    </location>
</feature>
<name>A0AAV8UU93_9RHOD</name>
<dbReference type="GO" id="GO:0030687">
    <property type="term" value="C:preribosome, large subunit precursor"/>
    <property type="evidence" value="ECO:0007669"/>
    <property type="project" value="TreeGrafter"/>
</dbReference>
<evidence type="ECO:0000256" key="1">
    <source>
        <dbReference type="ARBA" id="ARBA00004123"/>
    </source>
</evidence>
<evidence type="ECO:0000313" key="8">
    <source>
        <dbReference type="Proteomes" id="UP001157974"/>
    </source>
</evidence>
<evidence type="ECO:0000259" key="6">
    <source>
        <dbReference type="Pfam" id="PF01778"/>
    </source>
</evidence>
<accession>A0AAV8UU93</accession>
<dbReference type="AlphaFoldDB" id="A0AAV8UU93"/>
<comment type="subcellular location">
    <subcellularLocation>
        <location evidence="1">Nucleus</location>
    </subcellularLocation>
</comment>
<feature type="compositionally biased region" description="Basic residues" evidence="5">
    <location>
        <begin position="274"/>
        <end position="287"/>
    </location>
</feature>
<keyword evidence="8" id="KW-1185">Reference proteome</keyword>
<proteinExistence type="inferred from homology"/>
<dbReference type="InterPro" id="IPR029004">
    <property type="entry name" value="Ribosomal_eL28/Mak16"/>
</dbReference>
<dbReference type="GO" id="GO:0000470">
    <property type="term" value="P:maturation of LSU-rRNA"/>
    <property type="evidence" value="ECO:0007669"/>
    <property type="project" value="TreeGrafter"/>
</dbReference>
<organism evidence="7 8">
    <name type="scientific">Rhodosorus marinus</name>
    <dbReference type="NCBI Taxonomy" id="101924"/>
    <lineage>
        <taxon>Eukaryota</taxon>
        <taxon>Rhodophyta</taxon>
        <taxon>Stylonematophyceae</taxon>
        <taxon>Stylonematales</taxon>
        <taxon>Stylonemataceae</taxon>
        <taxon>Rhodosorus</taxon>
    </lineage>
</organism>
<dbReference type="EMBL" id="JAMWBK010000005">
    <property type="protein sequence ID" value="KAJ8904832.1"/>
    <property type="molecule type" value="Genomic_DNA"/>
</dbReference>
<dbReference type="InterPro" id="IPR006958">
    <property type="entry name" value="Mak16"/>
</dbReference>
<dbReference type="GO" id="GO:0000460">
    <property type="term" value="P:maturation of 5.8S rRNA"/>
    <property type="evidence" value="ECO:0007669"/>
    <property type="project" value="TreeGrafter"/>
</dbReference>
<sequence length="308" mass="36632">MQHDDAVWNLLSQNFCSFKVKTRTNTFCKHEYNVTGLCSRQACPLANSRYATILEREGRCVMYIKTIERAHMPNKLWEKIKLPSNYTKALEIVDERMQYWPKFLVHKAKQRLTKITQYLIRKRRLKLRAKTRLVGINKKVEKRDRSREAKALRAAKLDRTIEKELLERLRSGTYDSIYNFPKVQYEKALEEEAELEEEEDEELQEEEEEEMEYEAEYDSEEDEEEEEYASSMQDMEDLGSESKNGEKFDFDDDSDLDDEEIAEEEVKKVLTSRSKTRAKGRKRKSRGVRVEVEYENEPTTSQQESNRN</sequence>
<dbReference type="Proteomes" id="UP001157974">
    <property type="component" value="Unassembled WGS sequence"/>
</dbReference>
<comment type="caution">
    <text evidence="7">The sequence shown here is derived from an EMBL/GenBank/DDBJ whole genome shotgun (WGS) entry which is preliminary data.</text>
</comment>
<feature type="domain" description="Ribosomal eL28/Mak16" evidence="6">
    <location>
        <begin position="7"/>
        <end position="118"/>
    </location>
</feature>
<keyword evidence="3 4" id="KW-0539">Nucleus</keyword>
<gene>
    <name evidence="7" type="ORF">NDN08_001346</name>
</gene>
<dbReference type="PIRSF" id="PIRSF003352">
    <property type="entry name" value="MAK16"/>
    <property type="match status" value="1"/>
</dbReference>
<evidence type="ECO:0000313" key="7">
    <source>
        <dbReference type="EMBL" id="KAJ8904832.1"/>
    </source>
</evidence>
<dbReference type="PANTHER" id="PTHR23405">
    <property type="entry name" value="MAINTENANCE OF KILLER 16 MAK16 PROTEIN-RELATED"/>
    <property type="match status" value="1"/>
</dbReference>
<evidence type="ECO:0000256" key="3">
    <source>
        <dbReference type="ARBA" id="ARBA00023242"/>
    </source>
</evidence>
<evidence type="ECO:0000256" key="2">
    <source>
        <dbReference type="ARBA" id="ARBA00005514"/>
    </source>
</evidence>
<comment type="similarity">
    <text evidence="2 4">Belongs to the MAK16 family.</text>
</comment>
<evidence type="ECO:0000256" key="5">
    <source>
        <dbReference type="SAM" id="MobiDB-lite"/>
    </source>
</evidence>
<dbReference type="Pfam" id="PF04874">
    <property type="entry name" value="Mak16"/>
    <property type="match status" value="1"/>
</dbReference>
<dbReference type="Gene3D" id="3.30.390.110">
    <property type="match status" value="1"/>
</dbReference>
<reference evidence="7 8" key="1">
    <citation type="journal article" date="2023" name="Nat. Commun.">
        <title>Origin of minicircular mitochondrial genomes in red algae.</title>
        <authorList>
            <person name="Lee Y."/>
            <person name="Cho C.H."/>
            <person name="Lee Y.M."/>
            <person name="Park S.I."/>
            <person name="Yang J.H."/>
            <person name="West J.A."/>
            <person name="Bhattacharya D."/>
            <person name="Yoon H.S."/>
        </authorList>
    </citation>
    <scope>NUCLEOTIDE SEQUENCE [LARGE SCALE GENOMIC DNA]</scope>
    <source>
        <strain evidence="7 8">CCMP1338</strain>
        <tissue evidence="7">Whole cell</tissue>
    </source>
</reference>
<dbReference type="Pfam" id="PF01778">
    <property type="entry name" value="Ribosomal_L28e"/>
    <property type="match status" value="1"/>
</dbReference>
<feature type="compositionally biased region" description="Acidic residues" evidence="5">
    <location>
        <begin position="249"/>
        <end position="263"/>
    </location>
</feature>
<dbReference type="FunFam" id="3.30.390.110:FF:000001">
    <property type="entry name" value="Protein MAK16 homolog"/>
    <property type="match status" value="1"/>
</dbReference>
<dbReference type="PANTHER" id="PTHR23405:SF4">
    <property type="entry name" value="PROTEIN MAK16 HOMOLOG"/>
    <property type="match status" value="1"/>
</dbReference>